<dbReference type="AlphaFoldDB" id="K5VMU9"/>
<dbReference type="SMART" id="SM00318">
    <property type="entry name" value="SNc"/>
    <property type="match status" value="1"/>
</dbReference>
<dbReference type="RefSeq" id="XP_007399110.1">
    <property type="nucleotide sequence ID" value="XM_007399048.1"/>
</dbReference>
<comment type="subcellular location">
    <subcellularLocation>
        <location evidence="1">Membrane</location>
        <topology evidence="1">Single-pass membrane protein</topology>
    </subcellularLocation>
    <subcellularLocation>
        <location evidence="2">Mitochondrion</location>
    </subcellularLocation>
</comment>
<evidence type="ECO:0000256" key="9">
    <source>
        <dbReference type="SAM" id="Phobius"/>
    </source>
</evidence>
<dbReference type="SUPFAM" id="SSF50199">
    <property type="entry name" value="Staphylococcal nuclease"/>
    <property type="match status" value="1"/>
</dbReference>
<dbReference type="GO" id="GO:0005739">
    <property type="term" value="C:mitochondrion"/>
    <property type="evidence" value="ECO:0007669"/>
    <property type="project" value="UniProtKB-SubCell"/>
</dbReference>
<dbReference type="PANTHER" id="PTHR12302">
    <property type="entry name" value="EBNA2 BINDING PROTEIN P100"/>
    <property type="match status" value="1"/>
</dbReference>
<dbReference type="PROSITE" id="PS50830">
    <property type="entry name" value="TNASE_3"/>
    <property type="match status" value="1"/>
</dbReference>
<comment type="similarity">
    <text evidence="3">Belongs to the LCL3 family.</text>
</comment>
<evidence type="ECO:0000313" key="12">
    <source>
        <dbReference type="Proteomes" id="UP000008370"/>
    </source>
</evidence>
<protein>
    <recommendedName>
        <fullName evidence="10">TNase-like domain-containing protein</fullName>
    </recommendedName>
</protein>
<dbReference type="GO" id="GO:0004519">
    <property type="term" value="F:endonuclease activity"/>
    <property type="evidence" value="ECO:0007669"/>
    <property type="project" value="UniProtKB-KW"/>
</dbReference>
<reference evidence="11 12" key="1">
    <citation type="journal article" date="2012" name="BMC Genomics">
        <title>Comparative genomics of the white-rot fungi, Phanerochaete carnosa and P. chrysosporium, to elucidate the genetic basis of the distinct wood types they colonize.</title>
        <authorList>
            <person name="Suzuki H."/>
            <person name="MacDonald J."/>
            <person name="Syed K."/>
            <person name="Salamov A."/>
            <person name="Hori C."/>
            <person name="Aerts A."/>
            <person name="Henrissat B."/>
            <person name="Wiebenga A."/>
            <person name="vanKuyk P.A."/>
            <person name="Barry K."/>
            <person name="Lindquist E."/>
            <person name="LaButti K."/>
            <person name="Lapidus A."/>
            <person name="Lucas S."/>
            <person name="Coutinho P."/>
            <person name="Gong Y."/>
            <person name="Samejima M."/>
            <person name="Mahadevan R."/>
            <person name="Abou-Zaid M."/>
            <person name="de Vries R.P."/>
            <person name="Igarashi K."/>
            <person name="Yadav J.S."/>
            <person name="Grigoriev I.V."/>
            <person name="Master E.R."/>
        </authorList>
    </citation>
    <scope>NUCLEOTIDE SEQUENCE [LARGE SCALE GENOMIC DNA]</scope>
    <source>
        <strain evidence="11 12">HHB-10118-sp</strain>
    </source>
</reference>
<gene>
    <name evidence="11" type="ORF">PHACADRAFT_100232</name>
</gene>
<evidence type="ECO:0000256" key="5">
    <source>
        <dbReference type="ARBA" id="ARBA00022759"/>
    </source>
</evidence>
<keyword evidence="9" id="KW-1133">Transmembrane helix</keyword>
<dbReference type="InterPro" id="IPR035437">
    <property type="entry name" value="SNase_OB-fold_sf"/>
</dbReference>
<evidence type="ECO:0000256" key="8">
    <source>
        <dbReference type="SAM" id="MobiDB-lite"/>
    </source>
</evidence>
<feature type="region of interest" description="Disordered" evidence="8">
    <location>
        <begin position="210"/>
        <end position="271"/>
    </location>
</feature>
<evidence type="ECO:0000256" key="7">
    <source>
        <dbReference type="ARBA" id="ARBA00022837"/>
    </source>
</evidence>
<dbReference type="Pfam" id="PF00565">
    <property type="entry name" value="SNase"/>
    <property type="match status" value="1"/>
</dbReference>
<keyword evidence="6" id="KW-0378">Hydrolase</keyword>
<evidence type="ECO:0000256" key="6">
    <source>
        <dbReference type="ARBA" id="ARBA00022801"/>
    </source>
</evidence>
<dbReference type="GeneID" id="18907147"/>
<dbReference type="GO" id="GO:0016020">
    <property type="term" value="C:membrane"/>
    <property type="evidence" value="ECO:0007669"/>
    <property type="project" value="UniProtKB-SubCell"/>
</dbReference>
<dbReference type="HOGENOM" id="CLU_046484_0_0_1"/>
<keyword evidence="4" id="KW-0540">Nuclease</keyword>
<feature type="domain" description="TNase-like" evidence="10">
    <location>
        <begin position="50"/>
        <end position="214"/>
    </location>
</feature>
<evidence type="ECO:0000256" key="1">
    <source>
        <dbReference type="ARBA" id="ARBA00004167"/>
    </source>
</evidence>
<evidence type="ECO:0000313" key="11">
    <source>
        <dbReference type="EMBL" id="EKM52778.1"/>
    </source>
</evidence>
<proteinExistence type="inferred from homology"/>
<dbReference type="Proteomes" id="UP000008370">
    <property type="component" value="Unassembled WGS sequence"/>
</dbReference>
<accession>K5VMU9</accession>
<keyword evidence="9" id="KW-0472">Membrane</keyword>
<keyword evidence="5" id="KW-0255">Endonuclease</keyword>
<evidence type="ECO:0000259" key="10">
    <source>
        <dbReference type="PROSITE" id="PS50830"/>
    </source>
</evidence>
<dbReference type="GO" id="GO:0016787">
    <property type="term" value="F:hydrolase activity"/>
    <property type="evidence" value="ECO:0007669"/>
    <property type="project" value="UniProtKB-KW"/>
</dbReference>
<keyword evidence="12" id="KW-1185">Reference proteome</keyword>
<dbReference type="PANTHER" id="PTHR12302:SF3">
    <property type="entry name" value="SERINE_THREONINE-PROTEIN KINASE 31"/>
    <property type="match status" value="1"/>
</dbReference>
<dbReference type="Gene3D" id="2.40.50.90">
    <property type="match status" value="1"/>
</dbReference>
<dbReference type="KEGG" id="pco:PHACADRAFT_100232"/>
<dbReference type="InParanoid" id="K5VMU9"/>
<name>K5VMU9_PHACS</name>
<dbReference type="OrthoDB" id="430293at2759"/>
<keyword evidence="7" id="KW-0106">Calcium</keyword>
<dbReference type="EMBL" id="JH930475">
    <property type="protein sequence ID" value="EKM52778.1"/>
    <property type="molecule type" value="Genomic_DNA"/>
</dbReference>
<dbReference type="FunCoup" id="K5VMU9">
    <property type="interactions" value="2"/>
</dbReference>
<feature type="transmembrane region" description="Helical" evidence="9">
    <location>
        <begin position="6"/>
        <end position="28"/>
    </location>
</feature>
<evidence type="ECO:0000256" key="2">
    <source>
        <dbReference type="ARBA" id="ARBA00004173"/>
    </source>
</evidence>
<dbReference type="InterPro" id="IPR016071">
    <property type="entry name" value="Staphylococal_nuclease_OB-fold"/>
</dbReference>
<keyword evidence="9" id="KW-0812">Transmembrane</keyword>
<evidence type="ECO:0000256" key="4">
    <source>
        <dbReference type="ARBA" id="ARBA00022722"/>
    </source>
</evidence>
<sequence>MAQLPAPTLALSAFTVGAISAWGTAFVYKRYFRRIPNADWITPDVFKRRRWIKGRVVSVGDADNFRVYHMPGFGWRWPFKLRGVPTTQKALKDNTIHIRMAGVDAPEGGHFGKPTQENYAVSLDWLKRQVAGRMVYCMLYRRDQYSRVVAMPYLKPWFLPGFMAKGKCIPIEMLRAGWAVTYKQSGAEYGPYSEAEFDAYAEEARKNKRGIWKGGGPKETPAEYKKRYASGATLENDETVPDDTPKIGATGTKPKKRRRRLRELSSKLLGR</sequence>
<evidence type="ECO:0000256" key="3">
    <source>
        <dbReference type="ARBA" id="ARBA00005435"/>
    </source>
</evidence>
<organism evidence="11 12">
    <name type="scientific">Phanerochaete carnosa (strain HHB-10118-sp)</name>
    <name type="common">White-rot fungus</name>
    <name type="synonym">Peniophora carnosa</name>
    <dbReference type="NCBI Taxonomy" id="650164"/>
    <lineage>
        <taxon>Eukaryota</taxon>
        <taxon>Fungi</taxon>
        <taxon>Dikarya</taxon>
        <taxon>Basidiomycota</taxon>
        <taxon>Agaricomycotina</taxon>
        <taxon>Agaricomycetes</taxon>
        <taxon>Polyporales</taxon>
        <taxon>Phanerochaetaceae</taxon>
        <taxon>Phanerochaete</taxon>
    </lineage>
</organism>